<keyword evidence="1 2" id="KW-0597">Phosphoprotein</keyword>
<dbReference type="SUPFAM" id="SSF52172">
    <property type="entry name" value="CheY-like"/>
    <property type="match status" value="1"/>
</dbReference>
<dbReference type="GO" id="GO:0000160">
    <property type="term" value="P:phosphorelay signal transduction system"/>
    <property type="evidence" value="ECO:0007669"/>
    <property type="project" value="InterPro"/>
</dbReference>
<feature type="domain" description="Response regulatory" evidence="3">
    <location>
        <begin position="12"/>
        <end position="130"/>
    </location>
</feature>
<dbReference type="Pfam" id="PF00072">
    <property type="entry name" value="Response_reg"/>
    <property type="match status" value="1"/>
</dbReference>
<dbReference type="EMBL" id="CP003642">
    <property type="protein sequence ID" value="AFZ25057.1"/>
    <property type="molecule type" value="Genomic_DNA"/>
</dbReference>
<dbReference type="Proteomes" id="UP000010475">
    <property type="component" value="Chromosome"/>
</dbReference>
<accession>K9WZY8</accession>
<sequence length="140" mass="15214">MSTQLIRCDGLRLLVVDDDADTREILTLIFKLEGAEIRSVASASEALELISPFKPDILISDIHLPDEDGYSLLSKIRNLERVQGRWTPAIALTGSAMDEDRANALSAGFQLHLCKPINLDELVSEVADLLAGCKLLAGVV</sequence>
<dbReference type="STRING" id="56107.Cylst_2864"/>
<evidence type="ECO:0000256" key="1">
    <source>
        <dbReference type="ARBA" id="ARBA00022553"/>
    </source>
</evidence>
<evidence type="ECO:0000313" key="4">
    <source>
        <dbReference type="EMBL" id="AFZ25057.1"/>
    </source>
</evidence>
<dbReference type="InterPro" id="IPR011006">
    <property type="entry name" value="CheY-like_superfamily"/>
</dbReference>
<dbReference type="HOGENOM" id="CLU_000445_69_17_3"/>
<dbReference type="SMART" id="SM00448">
    <property type="entry name" value="REC"/>
    <property type="match status" value="1"/>
</dbReference>
<dbReference type="InterPro" id="IPR001789">
    <property type="entry name" value="Sig_transdc_resp-reg_receiver"/>
</dbReference>
<dbReference type="OrthoDB" id="1901654at2"/>
<dbReference type="PANTHER" id="PTHR44591:SF3">
    <property type="entry name" value="RESPONSE REGULATORY DOMAIN-CONTAINING PROTEIN"/>
    <property type="match status" value="1"/>
</dbReference>
<organism evidence="4 5">
    <name type="scientific">Cylindrospermum stagnale PCC 7417</name>
    <dbReference type="NCBI Taxonomy" id="56107"/>
    <lineage>
        <taxon>Bacteria</taxon>
        <taxon>Bacillati</taxon>
        <taxon>Cyanobacteriota</taxon>
        <taxon>Cyanophyceae</taxon>
        <taxon>Nostocales</taxon>
        <taxon>Nostocaceae</taxon>
        <taxon>Cylindrospermum</taxon>
    </lineage>
</organism>
<dbReference type="AlphaFoldDB" id="K9WZY8"/>
<dbReference type="Gene3D" id="3.40.50.2300">
    <property type="match status" value="1"/>
</dbReference>
<dbReference type="eggNOG" id="COG0784">
    <property type="taxonomic scope" value="Bacteria"/>
</dbReference>
<evidence type="ECO:0000256" key="2">
    <source>
        <dbReference type="PROSITE-ProRule" id="PRU00169"/>
    </source>
</evidence>
<gene>
    <name evidence="4" type="ORF">Cylst_2864</name>
</gene>
<dbReference type="GO" id="GO:0003677">
    <property type="term" value="F:DNA binding"/>
    <property type="evidence" value="ECO:0007669"/>
    <property type="project" value="UniProtKB-KW"/>
</dbReference>
<dbReference type="KEGG" id="csg:Cylst_2864"/>
<dbReference type="CDD" id="cd17580">
    <property type="entry name" value="REC_2_DhkD-like"/>
    <property type="match status" value="1"/>
</dbReference>
<reference evidence="4 5" key="1">
    <citation type="submission" date="2012-06" db="EMBL/GenBank/DDBJ databases">
        <title>Finished chromosome of genome of Cylindrospermum stagnale PCC 7417.</title>
        <authorList>
            <consortium name="US DOE Joint Genome Institute"/>
            <person name="Gugger M."/>
            <person name="Coursin T."/>
            <person name="Rippka R."/>
            <person name="Tandeau De Marsac N."/>
            <person name="Huntemann M."/>
            <person name="Wei C.-L."/>
            <person name="Han J."/>
            <person name="Detter J.C."/>
            <person name="Han C."/>
            <person name="Tapia R."/>
            <person name="Chen A."/>
            <person name="Kyrpides N."/>
            <person name="Mavromatis K."/>
            <person name="Markowitz V."/>
            <person name="Szeto E."/>
            <person name="Ivanova N."/>
            <person name="Pagani I."/>
            <person name="Pati A."/>
            <person name="Goodwin L."/>
            <person name="Nordberg H.P."/>
            <person name="Cantor M.N."/>
            <person name="Hua S.X."/>
            <person name="Woyke T."/>
            <person name="Kerfeld C.A."/>
        </authorList>
    </citation>
    <scope>NUCLEOTIDE SEQUENCE [LARGE SCALE GENOMIC DNA]</scope>
    <source>
        <strain evidence="4 5">PCC 7417</strain>
    </source>
</reference>
<protein>
    <submittedName>
        <fullName evidence="4">Response regulator with CheY-like receiver, AAA-type ATPase, and DNA-binding domains</fullName>
    </submittedName>
</protein>
<keyword evidence="4" id="KW-0238">DNA-binding</keyword>
<name>K9WZY8_9NOST</name>
<dbReference type="PROSITE" id="PS50110">
    <property type="entry name" value="RESPONSE_REGULATORY"/>
    <property type="match status" value="1"/>
</dbReference>
<evidence type="ECO:0000259" key="3">
    <source>
        <dbReference type="PROSITE" id="PS50110"/>
    </source>
</evidence>
<feature type="modified residue" description="4-aspartylphosphate" evidence="2">
    <location>
        <position position="61"/>
    </location>
</feature>
<dbReference type="InterPro" id="IPR050595">
    <property type="entry name" value="Bact_response_regulator"/>
</dbReference>
<proteinExistence type="predicted"/>
<dbReference type="PANTHER" id="PTHR44591">
    <property type="entry name" value="STRESS RESPONSE REGULATOR PROTEIN 1"/>
    <property type="match status" value="1"/>
</dbReference>
<evidence type="ECO:0000313" key="5">
    <source>
        <dbReference type="Proteomes" id="UP000010475"/>
    </source>
</evidence>
<dbReference type="RefSeq" id="WP_015208310.1">
    <property type="nucleotide sequence ID" value="NC_019757.1"/>
</dbReference>
<keyword evidence="5" id="KW-1185">Reference proteome</keyword>